<dbReference type="RefSeq" id="WP_071648571.1">
    <property type="nucleotide sequence ID" value="NZ_CP017962.1"/>
</dbReference>
<name>A0AAC9NJP8_VIRHA</name>
<accession>A0AAC9NJP8</accession>
<feature type="transmembrane region" description="Helical" evidence="1">
    <location>
        <begin position="29"/>
        <end position="48"/>
    </location>
</feature>
<dbReference type="KEGG" id="vhl:BME96_05705"/>
<sequence>MLKNFISGVITVLFLIIINIILNDLTDTHFIDVMLFVGIVISLIIMFFSSSGGFTTKYTDLAMGNPANDKSDKNFKFSPNVPFIVSVTYALAGLLAILFIYVDYFS</sequence>
<reference evidence="2 3" key="1">
    <citation type="submission" date="2016-11" db="EMBL/GenBank/DDBJ databases">
        <title>Complete genome sequencing of Virgibacillus halodenitrificans PDB-F2.</title>
        <authorList>
            <person name="Sun Z."/>
            <person name="Zhou Y."/>
            <person name="Li H."/>
        </authorList>
    </citation>
    <scope>NUCLEOTIDE SEQUENCE [LARGE SCALE GENOMIC DNA]</scope>
    <source>
        <strain evidence="2 3">PDB-F2</strain>
    </source>
</reference>
<evidence type="ECO:0000313" key="2">
    <source>
        <dbReference type="EMBL" id="APC47692.1"/>
    </source>
</evidence>
<feature type="transmembrane region" description="Helical" evidence="1">
    <location>
        <begin position="81"/>
        <end position="102"/>
    </location>
</feature>
<evidence type="ECO:0000313" key="3">
    <source>
        <dbReference type="Proteomes" id="UP000182945"/>
    </source>
</evidence>
<organism evidence="2 3">
    <name type="scientific">Virgibacillus halodenitrificans</name>
    <name type="common">Bacillus halodenitrificans</name>
    <dbReference type="NCBI Taxonomy" id="1482"/>
    <lineage>
        <taxon>Bacteria</taxon>
        <taxon>Bacillati</taxon>
        <taxon>Bacillota</taxon>
        <taxon>Bacilli</taxon>
        <taxon>Bacillales</taxon>
        <taxon>Bacillaceae</taxon>
        <taxon>Virgibacillus</taxon>
    </lineage>
</organism>
<proteinExistence type="predicted"/>
<evidence type="ECO:0000256" key="1">
    <source>
        <dbReference type="SAM" id="Phobius"/>
    </source>
</evidence>
<feature type="transmembrane region" description="Helical" evidence="1">
    <location>
        <begin position="6"/>
        <end position="22"/>
    </location>
</feature>
<dbReference type="AlphaFoldDB" id="A0AAC9NJP8"/>
<dbReference type="EMBL" id="CP017962">
    <property type="protein sequence ID" value="APC47692.1"/>
    <property type="molecule type" value="Genomic_DNA"/>
</dbReference>
<gene>
    <name evidence="2" type="ORF">BME96_05705</name>
</gene>
<keyword evidence="1" id="KW-0472">Membrane</keyword>
<dbReference type="GeneID" id="71513876"/>
<protein>
    <submittedName>
        <fullName evidence="2">Uncharacterized protein</fullName>
    </submittedName>
</protein>
<keyword evidence="1" id="KW-0812">Transmembrane</keyword>
<dbReference type="Proteomes" id="UP000182945">
    <property type="component" value="Chromosome"/>
</dbReference>
<keyword evidence="1" id="KW-1133">Transmembrane helix</keyword>